<feature type="region of interest" description="Disordered" evidence="1">
    <location>
        <begin position="35"/>
        <end position="83"/>
    </location>
</feature>
<name>A0ABN2PZ15_9MICO</name>
<proteinExistence type="predicted"/>
<evidence type="ECO:0000256" key="1">
    <source>
        <dbReference type="SAM" id="MobiDB-lite"/>
    </source>
</evidence>
<evidence type="ECO:0000313" key="3">
    <source>
        <dbReference type="Proteomes" id="UP001501343"/>
    </source>
</evidence>
<dbReference type="Proteomes" id="UP001501343">
    <property type="component" value="Unassembled WGS sequence"/>
</dbReference>
<comment type="caution">
    <text evidence="2">The sequence shown here is derived from an EMBL/GenBank/DDBJ whole genome shotgun (WGS) entry which is preliminary data.</text>
</comment>
<keyword evidence="3" id="KW-1185">Reference proteome</keyword>
<protein>
    <submittedName>
        <fullName evidence="2">Uncharacterized protein</fullName>
    </submittedName>
</protein>
<accession>A0ABN2PZ15</accession>
<evidence type="ECO:0000313" key="2">
    <source>
        <dbReference type="EMBL" id="GAA1938209.1"/>
    </source>
</evidence>
<feature type="compositionally biased region" description="Basic and acidic residues" evidence="1">
    <location>
        <begin position="44"/>
        <end position="79"/>
    </location>
</feature>
<sequence>MARTYEVAVGADGKQFNKALKQDVIKPVEDAAKSLDELGDEGDQSGRKLEAALRDASRASDKLDRSVKDTSKGVDDLKGEANQTGREMAASFKEPADALDAVQELAANAFQGFGPAGAVAGLAAATGIGLVTSEIIRQQEEAEKMRERLTSAYADAAEEGRKYLDQAQITADVHDLMFNPDRASEWKQIQADALRLELDRGTLYAANAGDLDAQRIVNERIRDLMKEQVDAQKANAEGAVAVDPELQKIVSRWDAVLDATNKAKQGTEEYSAYVAASEAANREQIDKTARVAGERYAELAAQYGAGITVPVRADLSQFEASVKAAMRRSYETTIAVRGGGRFME</sequence>
<dbReference type="RefSeq" id="WP_248152110.1">
    <property type="nucleotide sequence ID" value="NZ_BAAAOF010000008.1"/>
</dbReference>
<dbReference type="EMBL" id="BAAAOF010000008">
    <property type="protein sequence ID" value="GAA1938209.1"/>
    <property type="molecule type" value="Genomic_DNA"/>
</dbReference>
<reference evidence="2 3" key="1">
    <citation type="journal article" date="2019" name="Int. J. Syst. Evol. Microbiol.">
        <title>The Global Catalogue of Microorganisms (GCM) 10K type strain sequencing project: providing services to taxonomists for standard genome sequencing and annotation.</title>
        <authorList>
            <consortium name="The Broad Institute Genomics Platform"/>
            <consortium name="The Broad Institute Genome Sequencing Center for Infectious Disease"/>
            <person name="Wu L."/>
            <person name="Ma J."/>
        </authorList>
    </citation>
    <scope>NUCLEOTIDE SEQUENCE [LARGE SCALE GENOMIC DNA]</scope>
    <source>
        <strain evidence="2 3">JCM 14900</strain>
    </source>
</reference>
<organism evidence="2 3">
    <name type="scientific">Microbacterium aoyamense</name>
    <dbReference type="NCBI Taxonomy" id="344166"/>
    <lineage>
        <taxon>Bacteria</taxon>
        <taxon>Bacillati</taxon>
        <taxon>Actinomycetota</taxon>
        <taxon>Actinomycetes</taxon>
        <taxon>Micrococcales</taxon>
        <taxon>Microbacteriaceae</taxon>
        <taxon>Microbacterium</taxon>
    </lineage>
</organism>
<gene>
    <name evidence="2" type="ORF">GCM10009775_32860</name>
</gene>